<feature type="transmembrane region" description="Helical" evidence="1">
    <location>
        <begin position="336"/>
        <end position="358"/>
    </location>
</feature>
<feature type="transmembrane region" description="Helical" evidence="1">
    <location>
        <begin position="146"/>
        <end position="166"/>
    </location>
</feature>
<feature type="transmembrane region" description="Helical" evidence="1">
    <location>
        <begin position="20"/>
        <end position="41"/>
    </location>
</feature>
<keyword evidence="1" id="KW-0812">Transmembrane</keyword>
<name>A0A8J2WNQ3_9CRUS</name>
<comment type="caution">
    <text evidence="2">The sequence shown here is derived from an EMBL/GenBank/DDBJ whole genome shotgun (WGS) entry which is preliminary data.</text>
</comment>
<evidence type="ECO:0000256" key="1">
    <source>
        <dbReference type="SAM" id="Phobius"/>
    </source>
</evidence>
<feature type="transmembrane region" description="Helical" evidence="1">
    <location>
        <begin position="178"/>
        <end position="196"/>
    </location>
</feature>
<dbReference type="AlphaFoldDB" id="A0A8J2WNQ3"/>
<proteinExistence type="predicted"/>
<gene>
    <name evidence="2" type="ORF">DGAL_LOCUS13511</name>
</gene>
<dbReference type="SUPFAM" id="SSF103473">
    <property type="entry name" value="MFS general substrate transporter"/>
    <property type="match status" value="1"/>
</dbReference>
<evidence type="ECO:0008006" key="4">
    <source>
        <dbReference type="Google" id="ProtNLM"/>
    </source>
</evidence>
<feature type="transmembrane region" description="Helical" evidence="1">
    <location>
        <begin position="88"/>
        <end position="107"/>
    </location>
</feature>
<dbReference type="GO" id="GO:0008028">
    <property type="term" value="F:monocarboxylic acid transmembrane transporter activity"/>
    <property type="evidence" value="ECO:0007669"/>
    <property type="project" value="TreeGrafter"/>
</dbReference>
<reference evidence="2" key="1">
    <citation type="submission" date="2021-11" db="EMBL/GenBank/DDBJ databases">
        <authorList>
            <person name="Schell T."/>
        </authorList>
    </citation>
    <scope>NUCLEOTIDE SEQUENCE</scope>
    <source>
        <strain evidence="2">M5</strain>
    </source>
</reference>
<dbReference type="FunFam" id="1.20.1250.20:FF:000320">
    <property type="entry name" value="Monocarboxylate transporter"/>
    <property type="match status" value="1"/>
</dbReference>
<dbReference type="EMBL" id="CAKKLH010000298">
    <property type="protein sequence ID" value="CAH0110017.1"/>
    <property type="molecule type" value="Genomic_DNA"/>
</dbReference>
<accession>A0A8J2WNQ3</accession>
<dbReference type="Pfam" id="PF07690">
    <property type="entry name" value="MFS_1"/>
    <property type="match status" value="1"/>
</dbReference>
<dbReference type="CDD" id="cd17352">
    <property type="entry name" value="MFS_MCT_SLC16"/>
    <property type="match status" value="1"/>
</dbReference>
<feature type="transmembrane region" description="Helical" evidence="1">
    <location>
        <begin position="61"/>
        <end position="81"/>
    </location>
</feature>
<dbReference type="Gene3D" id="1.20.1250.20">
    <property type="entry name" value="MFS general substrate transporter like domains"/>
    <property type="match status" value="2"/>
</dbReference>
<feature type="transmembrane region" description="Helical" evidence="1">
    <location>
        <begin position="428"/>
        <end position="450"/>
    </location>
</feature>
<dbReference type="InterPro" id="IPR050327">
    <property type="entry name" value="Proton-linked_MCT"/>
</dbReference>
<dbReference type="Proteomes" id="UP000789390">
    <property type="component" value="Unassembled WGS sequence"/>
</dbReference>
<feature type="transmembrane region" description="Helical" evidence="1">
    <location>
        <begin position="462"/>
        <end position="481"/>
    </location>
</feature>
<keyword evidence="1" id="KW-0472">Membrane</keyword>
<keyword evidence="3" id="KW-1185">Reference proteome</keyword>
<feature type="transmembrane region" description="Helical" evidence="1">
    <location>
        <begin position="113"/>
        <end position="134"/>
    </location>
</feature>
<feature type="transmembrane region" description="Helical" evidence="1">
    <location>
        <begin position="493"/>
        <end position="511"/>
    </location>
</feature>
<evidence type="ECO:0000313" key="2">
    <source>
        <dbReference type="EMBL" id="CAH0110017.1"/>
    </source>
</evidence>
<organism evidence="2 3">
    <name type="scientific">Daphnia galeata</name>
    <dbReference type="NCBI Taxonomy" id="27404"/>
    <lineage>
        <taxon>Eukaryota</taxon>
        <taxon>Metazoa</taxon>
        <taxon>Ecdysozoa</taxon>
        <taxon>Arthropoda</taxon>
        <taxon>Crustacea</taxon>
        <taxon>Branchiopoda</taxon>
        <taxon>Diplostraca</taxon>
        <taxon>Cladocera</taxon>
        <taxon>Anomopoda</taxon>
        <taxon>Daphniidae</taxon>
        <taxon>Daphnia</taxon>
    </lineage>
</organism>
<dbReference type="PANTHER" id="PTHR11360:SF306">
    <property type="entry name" value="RE01051P"/>
    <property type="match status" value="1"/>
</dbReference>
<evidence type="ECO:0000313" key="3">
    <source>
        <dbReference type="Proteomes" id="UP000789390"/>
    </source>
</evidence>
<sequence length="519" mass="56234">MENKETLRSRFVPPDGGYGWFVAFGAFLVQFWIAGLIKSYGVIFMEVLQLYPDASASLASWIPAILSTLCLILSPVCSALCRQFSCRSVVFTGGILCWLGVSLSYFTTSLTQLCFTFGVLTGLGAGMATTPGIIMTSRYFNKRRALANGICVSGTAVGSMLIPLLLEVLIPTYGFRGTILILGACMLHICLSAALYRPVEVHQAIVENVTQINIPNNCAVSSGIECDYVQHVPAGGRLTTISEDDISLVHDRLSTTDLSHRLSIIHSVEDLSTNSTVIYTENMSYSKSNNADGFLTEKSVQTEVGLTVSYSNKTNRRFKFCSLMDFIDFSLLKNPLFLLMASTVMLMAVGCPHALYFLPSYANSLGLEKSECSLLLSISAAFDLCGRLGLGYIADLNLFSKSKAYSVSMLTGAVAILCLPFVTTFSAFAVIGAFYGFGLGSWLLLIPVLLTEHHGTESIGSSYGLVRLFQGIVALIVPPLVGYSKDATGDYIIGFYFMGISMMMGSILINLKPCVLRLC</sequence>
<feature type="transmembrane region" description="Helical" evidence="1">
    <location>
        <begin position="405"/>
        <end position="422"/>
    </location>
</feature>
<feature type="transmembrane region" description="Helical" evidence="1">
    <location>
        <begin position="373"/>
        <end position="393"/>
    </location>
</feature>
<dbReference type="InterPro" id="IPR036259">
    <property type="entry name" value="MFS_trans_sf"/>
</dbReference>
<keyword evidence="1" id="KW-1133">Transmembrane helix</keyword>
<protein>
    <recommendedName>
        <fullName evidence="4">Major facilitator superfamily (MFS) profile domain-containing protein</fullName>
    </recommendedName>
</protein>
<dbReference type="PANTHER" id="PTHR11360">
    <property type="entry name" value="MONOCARBOXYLATE TRANSPORTER"/>
    <property type="match status" value="1"/>
</dbReference>
<dbReference type="InterPro" id="IPR011701">
    <property type="entry name" value="MFS"/>
</dbReference>
<dbReference type="OrthoDB" id="2213137at2759"/>